<name>A0A7J6IK38_COLFN</name>
<sequence>MAQPNPKCDDESRVKDDADAEHHFNVFNQPKRLPAWLDHFNAKDLKILFKCSLAVWILTLFIFIKATLAVIGQAVFFGCIVLFMMPPSGVVLIHILSGLMICVGLAIGWAWGTITMKAALATRPQADLMRQFQELQQSPNAGEPNFLQIAIFEGRLLDVRVTATYFCMMGLFVYLMARIRVAAPNMTLVGIFALITADIYLTSAPTIPTFQGTIPKSMLIPVGIAVGIGAFCNIAIFPQSTSEIVLDGMADLLSPMKGFIKALTWQLANRQSRFSLDRLLQLKSQLAMAHKSLGSSVGFLALDFSFRKWSPEDVKSLQDPLRQVSVAFNGILQLFVTMEEKSLKASALTEAAMALEDQKDSGNKQRPLAYHIARAIGVRDSVKHPDTEKMLEKTLDVVSSTAQPLLSALGQALDAIVSALEGESTSSADLERQQTLNLLNEALVDFEASTQQLTALHSHLFDADGRVIYDQNGQVPPLYGLMVGLLLQERLISLSRKTATMLETVIKIDQSRPRKSLGLPKGLQRLFGLGLSQTETPSTTQGAVDLARTMSTVSRPEKKSRLFSRKKKTKEKTDDLNTAAALIKSMRNPTSRMRSKPSMVFLGLIHWFTDVEGIHALRTLVVTIALALPAVIPSSAGFYYREKGFWAMVMGQLAIEPYMSDLLSGIIIRTLSTVAGGIIGLVCWYIGAGSGPGNPYGLAVVMAVLIIPLMWWRLFTPPEHLAAGIMLAATAYMVVAYSWIDSHVPTYGNPGVGYQIFWRRVLLVLVGNASAMLIGLFPRPMTGSRQYRHILSTSLLGVKDRYALLVSTWRMPPEDLVQFIEKETAMCDGILDAIGRPIELTKFEFSTSNIDTETLRRATYLCRSINASLAELGLYMTELPLPLRARLMSSMSIDEENLVVDLMSTLSLVQQSLDSGEPLPALLPTPLISRALRAREVQRAKQDDLNVREQLEGHDGRQLIGAINAFTRFLGAVDDLVMVTKKAVGETSHVNLEIFGKGV</sequence>
<dbReference type="EMBL" id="ANPB02000009">
    <property type="protein sequence ID" value="KAF4476479.1"/>
    <property type="molecule type" value="Genomic_DNA"/>
</dbReference>
<accession>A0A7J6IK38</accession>
<protein>
    <recommendedName>
        <fullName evidence="11">Protein (Fungal and plant)</fullName>
    </recommendedName>
</protein>
<organism evidence="9 10">
    <name type="scientific">Colletotrichum fructicola (strain Nara gc5)</name>
    <name type="common">Anthracnose fungus</name>
    <name type="synonym">Colletotrichum gloeosporioides (strain Nara gc5)</name>
    <dbReference type="NCBI Taxonomy" id="1213859"/>
    <lineage>
        <taxon>Eukaryota</taxon>
        <taxon>Fungi</taxon>
        <taxon>Dikarya</taxon>
        <taxon>Ascomycota</taxon>
        <taxon>Pezizomycotina</taxon>
        <taxon>Sordariomycetes</taxon>
        <taxon>Hypocreomycetidae</taxon>
        <taxon>Glomerellales</taxon>
        <taxon>Glomerellaceae</taxon>
        <taxon>Colletotrichum</taxon>
        <taxon>Colletotrichum gloeosporioides species complex</taxon>
    </lineage>
</organism>
<feature type="transmembrane region" description="Helical" evidence="5">
    <location>
        <begin position="760"/>
        <end position="778"/>
    </location>
</feature>
<dbReference type="GO" id="GO:0016020">
    <property type="term" value="C:membrane"/>
    <property type="evidence" value="ECO:0007669"/>
    <property type="project" value="UniProtKB-SubCell"/>
</dbReference>
<feature type="transmembrane region" description="Helical" evidence="5">
    <location>
        <begin position="693"/>
        <end position="714"/>
    </location>
</feature>
<evidence type="ECO:0000259" key="8">
    <source>
        <dbReference type="Pfam" id="PF13515"/>
    </source>
</evidence>
<proteinExistence type="predicted"/>
<dbReference type="GeneID" id="43613404"/>
<evidence type="ECO:0000259" key="7">
    <source>
        <dbReference type="Pfam" id="PF10337"/>
    </source>
</evidence>
<feature type="transmembrane region" description="Helical" evidence="5">
    <location>
        <begin position="219"/>
        <end position="237"/>
    </location>
</feature>
<comment type="subcellular location">
    <subcellularLocation>
        <location evidence="1">Membrane</location>
        <topology evidence="1">Multi-pass membrane protein</topology>
    </subcellularLocation>
</comment>
<dbReference type="RefSeq" id="XP_031891007.1">
    <property type="nucleotide sequence ID" value="XM_032029324.1"/>
</dbReference>
<feature type="transmembrane region" description="Helical" evidence="5">
    <location>
        <begin position="157"/>
        <end position="176"/>
    </location>
</feature>
<dbReference type="PANTHER" id="PTHR37994:SF3">
    <property type="entry name" value="ER TRANSPORTER 6TM N-TERMINAL DOMAIN-CONTAINING PROTEIN"/>
    <property type="match status" value="1"/>
</dbReference>
<feature type="transmembrane region" description="Helical" evidence="5">
    <location>
        <begin position="662"/>
        <end position="687"/>
    </location>
</feature>
<dbReference type="AlphaFoldDB" id="A0A7J6IK38"/>
<feature type="transmembrane region" description="Helical" evidence="5">
    <location>
        <begin position="721"/>
        <end position="740"/>
    </location>
</feature>
<evidence type="ECO:0000256" key="5">
    <source>
        <dbReference type="SAM" id="Phobius"/>
    </source>
</evidence>
<evidence type="ECO:0000256" key="4">
    <source>
        <dbReference type="ARBA" id="ARBA00023136"/>
    </source>
</evidence>
<feature type="domain" description="Putative ER transporter 6TM N-terminal" evidence="7">
    <location>
        <begin position="32"/>
        <end position="421"/>
    </location>
</feature>
<dbReference type="PANTHER" id="PTHR37994">
    <property type="entry name" value="ARAE_2_N DOMAIN-CONTAINING PROTEIN-RELATED"/>
    <property type="match status" value="1"/>
</dbReference>
<reference evidence="9 10" key="1">
    <citation type="submission" date="2012-08" db="EMBL/GenBank/DDBJ databases">
        <authorList>
            <person name="Gan P.H.P."/>
            <person name="Ikeda K."/>
            <person name="Irieda H."/>
            <person name="Narusaka M."/>
            <person name="O'Connell R.J."/>
            <person name="Narusaka Y."/>
            <person name="Takano Y."/>
            <person name="Kubo Y."/>
            <person name="Shirasu K."/>
        </authorList>
    </citation>
    <scope>NUCLEOTIDE SEQUENCE [LARGE SCALE GENOMIC DNA]</scope>
    <source>
        <strain evidence="9 10">Nara gc5</strain>
    </source>
</reference>
<reference evidence="9 10" key="2">
    <citation type="submission" date="2020-04" db="EMBL/GenBank/DDBJ databases">
        <title>Genome sequencing and assembly of multiple isolates from the Colletotrichum gloeosporioides species complex.</title>
        <authorList>
            <person name="Gan P."/>
            <person name="Shirasu K."/>
        </authorList>
    </citation>
    <scope>NUCLEOTIDE SEQUENCE [LARGE SCALE GENOMIC DNA]</scope>
    <source>
        <strain evidence="9 10">Nara gc5</strain>
    </source>
</reference>
<evidence type="ECO:0000256" key="1">
    <source>
        <dbReference type="ARBA" id="ARBA00004141"/>
    </source>
</evidence>
<evidence type="ECO:0000313" key="10">
    <source>
        <dbReference type="Proteomes" id="UP000011096"/>
    </source>
</evidence>
<comment type="caution">
    <text evidence="9">The sequence shown here is derived from an EMBL/GenBank/DDBJ whole genome shotgun (WGS) entry which is preliminary data.</text>
</comment>
<keyword evidence="10" id="KW-1185">Reference proteome</keyword>
<evidence type="ECO:0000256" key="2">
    <source>
        <dbReference type="ARBA" id="ARBA00022692"/>
    </source>
</evidence>
<dbReference type="InterPro" id="IPR018820">
    <property type="entry name" value="BRE4-related_DUF2421"/>
</dbReference>
<dbReference type="InterPro" id="IPR049453">
    <property type="entry name" value="Memb_transporter_dom"/>
</dbReference>
<gene>
    <name evidence="9" type="ORF">CGGC5_v014490</name>
</gene>
<keyword evidence="3 5" id="KW-1133">Transmembrane helix</keyword>
<dbReference type="InterPro" id="IPR018823">
    <property type="entry name" value="ArAE_2_N"/>
</dbReference>
<dbReference type="Pfam" id="PF13515">
    <property type="entry name" value="FUSC_2"/>
    <property type="match status" value="1"/>
</dbReference>
<dbReference type="Pfam" id="PF10334">
    <property type="entry name" value="BRE4"/>
    <property type="match status" value="1"/>
</dbReference>
<dbReference type="Pfam" id="PF10337">
    <property type="entry name" value="ArAE_2_N"/>
    <property type="match status" value="1"/>
</dbReference>
<keyword evidence="4 5" id="KW-0472">Membrane</keyword>
<evidence type="ECO:0000259" key="6">
    <source>
        <dbReference type="Pfam" id="PF10334"/>
    </source>
</evidence>
<evidence type="ECO:0000256" key="3">
    <source>
        <dbReference type="ARBA" id="ARBA00022989"/>
    </source>
</evidence>
<evidence type="ECO:0008006" key="11">
    <source>
        <dbReference type="Google" id="ProtNLM"/>
    </source>
</evidence>
<feature type="domain" description="DUF2421" evidence="6">
    <location>
        <begin position="778"/>
        <end position="987"/>
    </location>
</feature>
<dbReference type="Proteomes" id="UP000011096">
    <property type="component" value="Unassembled WGS sequence"/>
</dbReference>
<dbReference type="InParanoid" id="A0A7J6IK38"/>
<feature type="transmembrane region" description="Helical" evidence="5">
    <location>
        <begin position="91"/>
        <end position="114"/>
    </location>
</feature>
<feature type="domain" description="Integral membrane bound transporter" evidence="8">
    <location>
        <begin position="638"/>
        <end position="774"/>
    </location>
</feature>
<feature type="transmembrane region" description="Helical" evidence="5">
    <location>
        <begin position="620"/>
        <end position="641"/>
    </location>
</feature>
<feature type="transmembrane region" description="Helical" evidence="5">
    <location>
        <begin position="188"/>
        <end position="207"/>
    </location>
</feature>
<feature type="transmembrane region" description="Helical" evidence="5">
    <location>
        <begin position="53"/>
        <end position="85"/>
    </location>
</feature>
<dbReference type="OrthoDB" id="2274698at2759"/>
<keyword evidence="2 5" id="KW-0812">Transmembrane</keyword>
<evidence type="ECO:0000313" key="9">
    <source>
        <dbReference type="EMBL" id="KAF4476479.1"/>
    </source>
</evidence>